<comment type="catalytic activity">
    <reaction evidence="12">
        <text>cyclobutadipyrimidine (in DNA) = 2 pyrimidine residues (in DNA).</text>
        <dbReference type="EC" id="4.1.99.3"/>
    </reaction>
</comment>
<dbReference type="SUPFAM" id="SSF48173">
    <property type="entry name" value="Cryptochrome/photolyase FAD-binding domain"/>
    <property type="match status" value="1"/>
</dbReference>
<evidence type="ECO:0000256" key="14">
    <source>
        <dbReference type="SAM" id="MobiDB-lite"/>
    </source>
</evidence>
<feature type="region of interest" description="Disordered" evidence="14">
    <location>
        <begin position="205"/>
        <end position="320"/>
    </location>
</feature>
<dbReference type="SUPFAM" id="SSF52425">
    <property type="entry name" value="Cryptochrome/photolyase, N-terminal domain"/>
    <property type="match status" value="1"/>
</dbReference>
<evidence type="ECO:0000256" key="13">
    <source>
        <dbReference type="PROSITE-ProRule" id="PRU00176"/>
    </source>
</evidence>
<keyword evidence="13" id="KW-0694">RNA-binding</keyword>
<feature type="compositionally biased region" description="Basic and acidic residues" evidence="14">
    <location>
        <begin position="152"/>
        <end position="169"/>
    </location>
</feature>
<keyword evidence="7" id="KW-0274">FAD</keyword>
<dbReference type="AlphaFoldDB" id="A0A5A8D1R6"/>
<dbReference type="SUPFAM" id="SSF54928">
    <property type="entry name" value="RNA-binding domain, RBD"/>
    <property type="match status" value="1"/>
</dbReference>
<evidence type="ECO:0000256" key="7">
    <source>
        <dbReference type="ARBA" id="ARBA00022827"/>
    </source>
</evidence>
<dbReference type="Proteomes" id="UP000325113">
    <property type="component" value="Unassembled WGS sequence"/>
</dbReference>
<dbReference type="InterPro" id="IPR035979">
    <property type="entry name" value="RBD_domain_sf"/>
</dbReference>
<dbReference type="GO" id="GO:0000719">
    <property type="term" value="P:photoreactive repair"/>
    <property type="evidence" value="ECO:0007669"/>
    <property type="project" value="TreeGrafter"/>
</dbReference>
<dbReference type="FunFam" id="1.10.579.10:FF:000002">
    <property type="entry name" value="Deoxyribodipyrimidine photolyase"/>
    <property type="match status" value="1"/>
</dbReference>
<comment type="caution">
    <text evidence="17">The sequence shown here is derived from an EMBL/GenBank/DDBJ whole genome shotgun (WGS) entry which is preliminary data.</text>
</comment>
<name>A0A5A8D1R6_CAFRO</name>
<feature type="region of interest" description="Disordered" evidence="14">
    <location>
        <begin position="1"/>
        <end position="32"/>
    </location>
</feature>
<feature type="compositionally biased region" description="Acidic residues" evidence="14">
    <location>
        <begin position="122"/>
        <end position="132"/>
    </location>
</feature>
<accession>A0A5A8D1R6</accession>
<evidence type="ECO:0000256" key="3">
    <source>
        <dbReference type="ARBA" id="ARBA00013149"/>
    </source>
</evidence>
<dbReference type="GO" id="GO:0003904">
    <property type="term" value="F:deoxyribodipyrimidine photo-lyase activity"/>
    <property type="evidence" value="ECO:0007669"/>
    <property type="project" value="UniProtKB-EC"/>
</dbReference>
<dbReference type="InterPro" id="IPR000504">
    <property type="entry name" value="RRM_dom"/>
</dbReference>
<protein>
    <recommendedName>
        <fullName evidence="4">Deoxyribodipyrimidine photo-lyase</fullName>
        <ecNumber evidence="3">4.1.99.3</ecNumber>
    </recommendedName>
    <alternativeName>
        <fullName evidence="11">DNA photolyase</fullName>
    </alternativeName>
</protein>
<evidence type="ECO:0000256" key="6">
    <source>
        <dbReference type="ARBA" id="ARBA00022763"/>
    </source>
</evidence>
<feature type="region of interest" description="Disordered" evidence="14">
    <location>
        <begin position="117"/>
        <end position="186"/>
    </location>
</feature>
<dbReference type="InterPro" id="IPR036134">
    <property type="entry name" value="Crypto/Photolyase_FAD-like_sf"/>
</dbReference>
<keyword evidence="5" id="KW-0285">Flavoprotein</keyword>
<dbReference type="InterPro" id="IPR014729">
    <property type="entry name" value="Rossmann-like_a/b/a_fold"/>
</dbReference>
<feature type="compositionally biased region" description="Low complexity" evidence="14">
    <location>
        <begin position="61"/>
        <end position="77"/>
    </location>
</feature>
<feature type="domain" description="RRM" evidence="15">
    <location>
        <begin position="331"/>
        <end position="414"/>
    </location>
</feature>
<dbReference type="PROSITE" id="PS51645">
    <property type="entry name" value="PHR_CRY_ALPHA_BETA"/>
    <property type="match status" value="1"/>
</dbReference>
<feature type="region of interest" description="Disordered" evidence="14">
    <location>
        <begin position="61"/>
        <end position="92"/>
    </location>
</feature>
<feature type="compositionally biased region" description="Acidic residues" evidence="14">
    <location>
        <begin position="229"/>
        <end position="284"/>
    </location>
</feature>
<dbReference type="Gene3D" id="1.10.579.10">
    <property type="entry name" value="DNA Cyclobutane Dipyrimidine Photolyase, subunit A, domain 3"/>
    <property type="match status" value="1"/>
</dbReference>
<dbReference type="PANTHER" id="PTHR10211">
    <property type="entry name" value="DEOXYRIBODIPYRIMIDINE PHOTOLYASE"/>
    <property type="match status" value="1"/>
</dbReference>
<keyword evidence="10" id="KW-0456">Lyase</keyword>
<dbReference type="InterPro" id="IPR036155">
    <property type="entry name" value="Crypto/Photolyase_N_sf"/>
</dbReference>
<evidence type="ECO:0000256" key="2">
    <source>
        <dbReference type="ARBA" id="ARBA00006409"/>
    </source>
</evidence>
<proteinExistence type="inferred from homology"/>
<dbReference type="InterPro" id="IPR012677">
    <property type="entry name" value="Nucleotide-bd_a/b_plait_sf"/>
</dbReference>
<dbReference type="PANTHER" id="PTHR10211:SF0">
    <property type="entry name" value="DEOXYRIBODIPYRIMIDINE PHOTO-LYASE"/>
    <property type="match status" value="1"/>
</dbReference>
<dbReference type="SMART" id="SM00360">
    <property type="entry name" value="RRM"/>
    <property type="match status" value="1"/>
</dbReference>
<sequence length="1192" mass="126325">MPKRSSSKSGDKAKAAAGAPAAAAAQPGADSAAEGFSLVDMLSKAGSGAVIGDAKPVAAAEVVAPSAGEAAADSGASDNEKDDDEVEDVDNLGAGRSLLVSMIEMHKRIDENDDWMAQYAGSDDDSDEGSDEAAERVAAAKAKAKAKKAAKREKAAAKAEPAKRQRERPQGLTAKPAGDAEAAAVESAFGAGGANEASALIEEAEEAWGVSKAELESARARKRGREEAEPAGDDEEDEGDDDEEDEEEEEEEDSLAGDDSDDASESEDDDEEDEEESEDEEEETAPPKAQRPRREAEAEASKPAPRQPVPQEGEPAILRPGLAFNPSNAAATVYVGNLPLDTVDEAAVRRAVEGAACGAIVDLHLQRNRKGAVVGFAYVEMDSAAAADKLKEAKMELDGRELRTRGFDASSSAQRHRDAAIMDGHGSEALRKLKLHLAHLRTAFGRGDDARMVAVLESMGEVSVTVSAMRETKAGVVLTRLVDAHGEATVRRAAAQARAKLAAQLKERVGAVNARLRTRTILQALPNAESDGNLSTRDRLIKHLSAPPPRLPCVVAVTSFEYDNAAKFDGSRRTRMRKSVEGANSGPVIYWMSRDQRIRDNWALVSAQRQAYKHKAPLVVVFTVSQDFGGASARQAGFQLRGLRFLEADLSTLGIGFRLLVGSNPAEELARYAAAVEARHVVTDFSPLRQAQAWRDDAERRLHDGCGLEYVDAHNVVPCWLASDKPEVSTRTFRPKLHARIHHFLTVFPAVLSHSPFPFNDAAVVGGVREDAAAAAAADGAGPSAGPSEGPLIAGPAPINAATGLTDWGAVAAFLKINWALPEVTWAQPGERAAEAALAAFLESARRVDKYDTEADDPNKPEVRSMLSAHIRYGHLSAQRCCLELVRVAGGAIKDVFVSRAANGMQAWAEEILVRRELSDNFCFFEERYDSVDGFPAWARESLQAHADDARDFLYATDVLERGLTHDRLWNAAQMQLVHTGYMHGWCRKYWAKKLLEWTPSPEEALETAIALNDKYQLDGADAAGITGCAWAIGGVHDMAFKERAVSGKVRVYGREAVEKKVNVARYAHDHPVRALEGAVEDEAPQVREFGPAENGGSSSSRAAAAPSAPSSSSSSSSSSAAAAAAAAAASTAAVPASDAAGGGSPAGFDAADAAADDVLDDLFDDGGPTQPESQPADAAAAPAADADRFLA</sequence>
<feature type="compositionally biased region" description="Basic residues" evidence="14">
    <location>
        <begin position="142"/>
        <end position="151"/>
    </location>
</feature>
<dbReference type="Pfam" id="PF00875">
    <property type="entry name" value="DNA_photolyase"/>
    <property type="match status" value="1"/>
</dbReference>
<gene>
    <name evidence="17" type="ORF">FNF31_04990</name>
</gene>
<evidence type="ECO:0000313" key="17">
    <source>
        <dbReference type="EMBL" id="KAA0159135.1"/>
    </source>
</evidence>
<evidence type="ECO:0000259" key="16">
    <source>
        <dbReference type="PROSITE" id="PS51645"/>
    </source>
</evidence>
<dbReference type="Gene3D" id="3.40.50.620">
    <property type="entry name" value="HUPs"/>
    <property type="match status" value="1"/>
</dbReference>
<organism evidence="17 18">
    <name type="scientific">Cafeteria roenbergensis</name>
    <name type="common">Marine flagellate</name>
    <dbReference type="NCBI Taxonomy" id="33653"/>
    <lineage>
        <taxon>Eukaryota</taxon>
        <taxon>Sar</taxon>
        <taxon>Stramenopiles</taxon>
        <taxon>Bigyra</taxon>
        <taxon>Opalozoa</taxon>
        <taxon>Bicosoecida</taxon>
        <taxon>Cafeteriaceae</taxon>
        <taxon>Cafeteria</taxon>
    </lineage>
</organism>
<feature type="compositionally biased region" description="Low complexity" evidence="14">
    <location>
        <begin position="1176"/>
        <end position="1185"/>
    </location>
</feature>
<keyword evidence="8" id="KW-0238">DNA-binding</keyword>
<reference evidence="17 18" key="1">
    <citation type="submission" date="2019-07" db="EMBL/GenBank/DDBJ databases">
        <title>Genomes of Cafeteria roenbergensis.</title>
        <authorList>
            <person name="Fischer M.G."/>
            <person name="Hackl T."/>
            <person name="Roman M."/>
        </authorList>
    </citation>
    <scope>NUCLEOTIDE SEQUENCE [LARGE SCALE GENOMIC DNA]</scope>
    <source>
        <strain evidence="17 18">Cflag</strain>
    </source>
</reference>
<feature type="compositionally biased region" description="Acidic residues" evidence="14">
    <location>
        <begin position="80"/>
        <end position="90"/>
    </location>
</feature>
<feature type="region of interest" description="Disordered" evidence="14">
    <location>
        <begin position="1089"/>
        <end position="1118"/>
    </location>
</feature>
<evidence type="ECO:0000256" key="4">
    <source>
        <dbReference type="ARBA" id="ARBA00014046"/>
    </source>
</evidence>
<evidence type="ECO:0000256" key="11">
    <source>
        <dbReference type="ARBA" id="ARBA00031671"/>
    </source>
</evidence>
<evidence type="ECO:0000256" key="8">
    <source>
        <dbReference type="ARBA" id="ARBA00023125"/>
    </source>
</evidence>
<feature type="compositionally biased region" description="Basic and acidic residues" evidence="14">
    <location>
        <begin position="213"/>
        <end position="228"/>
    </location>
</feature>
<evidence type="ECO:0000256" key="5">
    <source>
        <dbReference type="ARBA" id="ARBA00022630"/>
    </source>
</evidence>
<feature type="compositionally biased region" description="Low complexity" evidence="14">
    <location>
        <begin position="15"/>
        <end position="32"/>
    </location>
</feature>
<feature type="compositionally biased region" description="Low complexity" evidence="14">
    <location>
        <begin position="1096"/>
        <end position="1118"/>
    </location>
</feature>
<evidence type="ECO:0000256" key="1">
    <source>
        <dbReference type="ARBA" id="ARBA00001974"/>
    </source>
</evidence>
<comment type="cofactor">
    <cofactor evidence="1">
        <name>FAD</name>
        <dbReference type="ChEBI" id="CHEBI:57692"/>
    </cofactor>
</comment>
<dbReference type="GO" id="GO:0003723">
    <property type="term" value="F:RNA binding"/>
    <property type="evidence" value="ECO:0007669"/>
    <property type="project" value="UniProtKB-UniRule"/>
</dbReference>
<evidence type="ECO:0000256" key="10">
    <source>
        <dbReference type="ARBA" id="ARBA00023239"/>
    </source>
</evidence>
<dbReference type="Gene3D" id="3.30.70.330">
    <property type="match status" value="1"/>
</dbReference>
<dbReference type="PROSITE" id="PS50102">
    <property type="entry name" value="RRM"/>
    <property type="match status" value="1"/>
</dbReference>
<dbReference type="GO" id="GO:0003677">
    <property type="term" value="F:DNA binding"/>
    <property type="evidence" value="ECO:0007669"/>
    <property type="project" value="UniProtKB-KW"/>
</dbReference>
<feature type="domain" description="Photolyase/cryptochrome alpha/beta" evidence="16">
    <location>
        <begin position="586"/>
        <end position="719"/>
    </location>
</feature>
<feature type="compositionally biased region" description="Low complexity" evidence="14">
    <location>
        <begin position="174"/>
        <end position="186"/>
    </location>
</feature>
<dbReference type="EMBL" id="VLTM01000057">
    <property type="protein sequence ID" value="KAA0159135.1"/>
    <property type="molecule type" value="Genomic_DNA"/>
</dbReference>
<feature type="region of interest" description="Disordered" evidence="14">
    <location>
        <begin position="1133"/>
        <end position="1192"/>
    </location>
</feature>
<comment type="similarity">
    <text evidence="2">Belongs to the DNA photolyase class-2 family.</text>
</comment>
<feature type="compositionally biased region" description="Acidic residues" evidence="14">
    <location>
        <begin position="1155"/>
        <end position="1165"/>
    </location>
</feature>
<evidence type="ECO:0000313" key="18">
    <source>
        <dbReference type="Proteomes" id="UP000325113"/>
    </source>
</evidence>
<evidence type="ECO:0000256" key="9">
    <source>
        <dbReference type="ARBA" id="ARBA00023204"/>
    </source>
</evidence>
<evidence type="ECO:0000256" key="12">
    <source>
        <dbReference type="ARBA" id="ARBA00033999"/>
    </source>
</evidence>
<evidence type="ECO:0000259" key="15">
    <source>
        <dbReference type="PROSITE" id="PS50102"/>
    </source>
</evidence>
<dbReference type="CDD" id="cd00590">
    <property type="entry name" value="RRM_SF"/>
    <property type="match status" value="1"/>
</dbReference>
<dbReference type="EC" id="4.1.99.3" evidence="3"/>
<dbReference type="InterPro" id="IPR052219">
    <property type="entry name" value="Photolyase_Class-2"/>
</dbReference>
<keyword evidence="6" id="KW-0227">DNA damage</keyword>
<dbReference type="InterPro" id="IPR006050">
    <property type="entry name" value="DNA_photolyase_N"/>
</dbReference>
<keyword evidence="9" id="KW-0234">DNA repair</keyword>
<dbReference type="Gene3D" id="1.25.40.80">
    <property type="match status" value="1"/>
</dbReference>